<organism evidence="1 2">
    <name type="scientific">Cellvibrio fibrivorans</name>
    <dbReference type="NCBI Taxonomy" id="126350"/>
    <lineage>
        <taxon>Bacteria</taxon>
        <taxon>Pseudomonadati</taxon>
        <taxon>Pseudomonadota</taxon>
        <taxon>Gammaproteobacteria</taxon>
        <taxon>Cellvibrionales</taxon>
        <taxon>Cellvibrionaceae</taxon>
        <taxon>Cellvibrio</taxon>
    </lineage>
</organism>
<proteinExistence type="predicted"/>
<comment type="caution">
    <text evidence="1">The sequence shown here is derived from an EMBL/GenBank/DDBJ whole genome shotgun (WGS) entry which is preliminary data.</text>
</comment>
<evidence type="ECO:0000313" key="1">
    <source>
        <dbReference type="EMBL" id="MDR7089620.1"/>
    </source>
</evidence>
<keyword evidence="2" id="KW-1185">Reference proteome</keyword>
<evidence type="ECO:0000313" key="2">
    <source>
        <dbReference type="Proteomes" id="UP001253595"/>
    </source>
</evidence>
<protein>
    <submittedName>
        <fullName evidence="1">Uncharacterized protein</fullName>
    </submittedName>
</protein>
<dbReference type="EMBL" id="JAVDVX010000002">
    <property type="protein sequence ID" value="MDR7089620.1"/>
    <property type="molecule type" value="Genomic_DNA"/>
</dbReference>
<sequence length="59" mass="6836">MDLIRKDIELIREVRCLCLKHDFETAVAVARTVTDIQTRETLLFICRSFKTAQINVRAA</sequence>
<name>A0ABU1UWS8_9GAMM</name>
<accession>A0ABU1UWS8</accession>
<reference evidence="1 2" key="1">
    <citation type="submission" date="2023-07" db="EMBL/GenBank/DDBJ databases">
        <title>Sorghum-associated microbial communities from plants grown in Nebraska, USA.</title>
        <authorList>
            <person name="Schachtman D."/>
        </authorList>
    </citation>
    <scope>NUCLEOTIDE SEQUENCE [LARGE SCALE GENOMIC DNA]</scope>
    <source>
        <strain evidence="1 2">BE190</strain>
    </source>
</reference>
<dbReference type="Proteomes" id="UP001253595">
    <property type="component" value="Unassembled WGS sequence"/>
</dbReference>
<gene>
    <name evidence="1" type="ORF">J2X05_001626</name>
</gene>